<dbReference type="OrthoDB" id="5078127at2759"/>
<dbReference type="RefSeq" id="XP_046049552.1">
    <property type="nucleotide sequence ID" value="XM_046190184.1"/>
</dbReference>
<comment type="caution">
    <text evidence="1">The sequence shown here is derived from an EMBL/GenBank/DDBJ whole genome shotgun (WGS) entry which is preliminary data.</text>
</comment>
<dbReference type="AlphaFoldDB" id="A0A9P9H319"/>
<reference evidence="1" key="1">
    <citation type="journal article" date="2021" name="Nat. Commun.">
        <title>Genetic determinants of endophytism in the Arabidopsis root mycobiome.</title>
        <authorList>
            <person name="Mesny F."/>
            <person name="Miyauchi S."/>
            <person name="Thiergart T."/>
            <person name="Pickel B."/>
            <person name="Atanasova L."/>
            <person name="Karlsson M."/>
            <person name="Huettel B."/>
            <person name="Barry K.W."/>
            <person name="Haridas S."/>
            <person name="Chen C."/>
            <person name="Bauer D."/>
            <person name="Andreopoulos W."/>
            <person name="Pangilinan J."/>
            <person name="LaButti K."/>
            <person name="Riley R."/>
            <person name="Lipzen A."/>
            <person name="Clum A."/>
            <person name="Drula E."/>
            <person name="Henrissat B."/>
            <person name="Kohler A."/>
            <person name="Grigoriev I.V."/>
            <person name="Martin F.M."/>
            <person name="Hacquard S."/>
        </authorList>
    </citation>
    <scope>NUCLEOTIDE SEQUENCE</scope>
    <source>
        <strain evidence="1">MPI-CAGE-AT-0023</strain>
    </source>
</reference>
<keyword evidence="2" id="KW-1185">Reference proteome</keyword>
<evidence type="ECO:0000313" key="2">
    <source>
        <dbReference type="Proteomes" id="UP000720189"/>
    </source>
</evidence>
<sequence length="691" mass="79603">MGDPWRDIFRDMAGWVLEDHPFMFAHIQGQPATAKAIKVPLLLLDTLVGLESNMEVIHITNATKKDQVHKEREKLRTDMRLTTQSTKSIKIMDYVEATNILRLARRENSWYLLDIGNNACTVIIIEADPDYSAEYALALTTWTIMVKGRSTFNKHMRLMTMSWEGIHEMTKDIWNDWPVAREPLREFVLPWIQRDGGRVISDSKKKLGISAMKNWVDRVAPDGTHTCVSFQRPGGLDDSWDDCHQDRQQGLEFAIKSRRIHFISPDFKTAEKIPDAGRPHVITSNTRRRLIFDLETRQPVTVTIQCSNSEEKQQMSWVHRFSGQSSNIYTQEGFSYDGGHHRRMRVQDEQLGGFVAALSEFDKWPIGMAKTVRLFDNRGEEYQVATDIGQRITTQGIIKHDAKSTITWSLALPEETHKAFYAVLPLVEYDHRLALFLSIKSKHAMVNTAKAQMTAIISGSITNCFDFVGKTPPDVDEIGDAARIGLFKRFAHTGTVMKGLGFIKTAIIASRFSMILPEIHIADQQIHVNMNEVKHVMERCRILLDVLNTCDYNVDETLPFTQEEEKALEFDHLMEVWSHLLRAYTYQIALVTINRHGDMFIIDLVSQTRLEASFEVRNSLEWWALPKNKNDYVVGIYTRASRERGRTTIQDWNWIPPQVWDRWDAELPRGVKGLRTKFKLTENHDEVVDDT</sequence>
<dbReference type="EMBL" id="JAGMUX010000008">
    <property type="protein sequence ID" value="KAH7250233.1"/>
    <property type="molecule type" value="Genomic_DNA"/>
</dbReference>
<dbReference type="GeneID" id="70220138"/>
<proteinExistence type="predicted"/>
<dbReference type="Proteomes" id="UP000720189">
    <property type="component" value="Unassembled WGS sequence"/>
</dbReference>
<name>A0A9P9H319_FUSRE</name>
<accession>A0A9P9H319</accession>
<evidence type="ECO:0000313" key="1">
    <source>
        <dbReference type="EMBL" id="KAH7250233.1"/>
    </source>
</evidence>
<protein>
    <submittedName>
        <fullName evidence="1">Uncharacterized protein</fullName>
    </submittedName>
</protein>
<organism evidence="1 2">
    <name type="scientific">Fusarium redolens</name>
    <dbReference type="NCBI Taxonomy" id="48865"/>
    <lineage>
        <taxon>Eukaryota</taxon>
        <taxon>Fungi</taxon>
        <taxon>Dikarya</taxon>
        <taxon>Ascomycota</taxon>
        <taxon>Pezizomycotina</taxon>
        <taxon>Sordariomycetes</taxon>
        <taxon>Hypocreomycetidae</taxon>
        <taxon>Hypocreales</taxon>
        <taxon>Nectriaceae</taxon>
        <taxon>Fusarium</taxon>
        <taxon>Fusarium redolens species complex</taxon>
    </lineage>
</organism>
<gene>
    <name evidence="1" type="ORF">BKA55DRAFT_539790</name>
</gene>